<name>A0A923JP85_9PSED</name>
<dbReference type="AlphaFoldDB" id="A0A923JP85"/>
<proteinExistence type="predicted"/>
<comment type="caution">
    <text evidence="1">The sequence shown here is derived from an EMBL/GenBank/DDBJ whole genome shotgun (WGS) entry which is preliminary data.</text>
</comment>
<dbReference type="Proteomes" id="UP000636518">
    <property type="component" value="Unassembled WGS sequence"/>
</dbReference>
<protein>
    <submittedName>
        <fullName evidence="1">Uncharacterized protein</fullName>
    </submittedName>
</protein>
<evidence type="ECO:0000313" key="2">
    <source>
        <dbReference type="EMBL" id="MBV4497647.1"/>
    </source>
</evidence>
<accession>A0A923JP85</accession>
<sequence length="106" mass="11181">MIKYHPLQANTSVGATLFIDTEAGASDLLETASHRIKAARDLLNSVSCLCLKNAEGYDLEHFANAAHLLLQDGCDALEVLGWSIDGCDLHASPASDSAAPQADFPA</sequence>
<reference evidence="2" key="3">
    <citation type="submission" date="2021-06" db="EMBL/GenBank/DDBJ databases">
        <title>Updating the genus Pseudomonas: Description of 43 new species and partition of the Pseudomonas putida group.</title>
        <authorList>
            <person name="Girard L."/>
            <person name="Lood C."/>
            <person name="Vandamme P."/>
            <person name="Rokni-Zadeh H."/>
            <person name="Van Noort V."/>
            <person name="Hofte M."/>
            <person name="Lavigne R."/>
            <person name="De Mot R."/>
        </authorList>
    </citation>
    <scope>NUCLEOTIDE SEQUENCE</scope>
    <source>
        <strain evidence="2">SWRI12</strain>
    </source>
</reference>
<gene>
    <name evidence="2" type="ORF">HU715_020085</name>
    <name evidence="1" type="ORF">HU715_27930</name>
</gene>
<dbReference type="RefSeq" id="WP_186710768.1">
    <property type="nucleotide sequence ID" value="NZ_JABWRB020000003.1"/>
</dbReference>
<dbReference type="EMBL" id="JABWRB020000003">
    <property type="protein sequence ID" value="MBV4497647.1"/>
    <property type="molecule type" value="Genomic_DNA"/>
</dbReference>
<reference evidence="1 3" key="1">
    <citation type="journal article" date="2020" name="Microorganisms">
        <title>Reliable Identification of Environmental Pseudomonas Isolates Using the rpoD Gene.</title>
        <authorList>
            <consortium name="The Broad Institute Genome Sequencing Platform"/>
            <person name="Girard L."/>
            <person name="Lood C."/>
            <person name="Rokni-Zadeh H."/>
            <person name="van Noort V."/>
            <person name="Lavigne R."/>
            <person name="De Mot R."/>
        </authorList>
    </citation>
    <scope>NUCLEOTIDE SEQUENCE</scope>
    <source>
        <strain evidence="1 3">SWRI12</strain>
    </source>
</reference>
<reference evidence="1" key="2">
    <citation type="submission" date="2020-07" db="EMBL/GenBank/DDBJ databases">
        <authorList>
            <person name="Lood C."/>
            <person name="Girard L."/>
        </authorList>
    </citation>
    <scope>NUCLEOTIDE SEQUENCE</scope>
    <source>
        <strain evidence="1">SWRI12</strain>
    </source>
</reference>
<organism evidence="1">
    <name type="scientific">Pseudomonas zanjanensis</name>
    <dbReference type="NCBI Taxonomy" id="2745496"/>
    <lineage>
        <taxon>Bacteria</taxon>
        <taxon>Pseudomonadati</taxon>
        <taxon>Pseudomonadota</taxon>
        <taxon>Gammaproteobacteria</taxon>
        <taxon>Pseudomonadales</taxon>
        <taxon>Pseudomonadaceae</taxon>
        <taxon>Pseudomonas</taxon>
    </lineage>
</organism>
<evidence type="ECO:0000313" key="1">
    <source>
        <dbReference type="EMBL" id="MBC3393496.1"/>
    </source>
</evidence>
<dbReference type="EMBL" id="JABWRB010000070">
    <property type="protein sequence ID" value="MBC3393496.1"/>
    <property type="molecule type" value="Genomic_DNA"/>
</dbReference>
<evidence type="ECO:0000313" key="3">
    <source>
        <dbReference type="Proteomes" id="UP000636518"/>
    </source>
</evidence>
<keyword evidence="3" id="KW-1185">Reference proteome</keyword>